<keyword evidence="1" id="KW-0808">Transferase</keyword>
<protein>
    <submittedName>
        <fullName evidence="1">GPI mannosyltransferase 1</fullName>
    </submittedName>
</protein>
<reference evidence="1" key="1">
    <citation type="submission" date="2022-10" db="EMBL/GenBank/DDBJ databases">
        <title>Culturing micro-colonial fungi from biological soil crusts in the Mojave desert and describing Neophaeococcomyces mojavensis, and introducing the new genera and species Taxawa tesnikishii.</title>
        <authorList>
            <person name="Kurbessoian T."/>
            <person name="Stajich J.E."/>
        </authorList>
    </citation>
    <scope>NUCLEOTIDE SEQUENCE</scope>
    <source>
        <strain evidence="1">JES_112</strain>
    </source>
</reference>
<dbReference type="EMBL" id="JAPDRQ010000126">
    <property type="protein sequence ID" value="KAJ9654267.1"/>
    <property type="molecule type" value="Genomic_DNA"/>
</dbReference>
<accession>A0ACC3A2M1</accession>
<keyword evidence="2" id="KW-1185">Reference proteome</keyword>
<evidence type="ECO:0000313" key="1">
    <source>
        <dbReference type="EMBL" id="KAJ9654267.1"/>
    </source>
</evidence>
<proteinExistence type="predicted"/>
<evidence type="ECO:0000313" key="2">
    <source>
        <dbReference type="Proteomes" id="UP001172386"/>
    </source>
</evidence>
<dbReference type="Proteomes" id="UP001172386">
    <property type="component" value="Unassembled WGS sequence"/>
</dbReference>
<sequence length="491" mass="55105">MASLLSRLFDSPFLIFAIALLLRVGLLFYGIYQDAHSALKYTDIDYYVFTDAARAVSRGASPYTRATYRYTPLLAWILLPTSWSGKDGLWFHSGKALFAVSDIVAGYLIYKLLQRQGMSGNKAMQYASAWLLNPMVANISTRGSSEGLLCALVIATLYAFETRQIILAGSLLGLAVHFKIYPFIYGVSMFWALKSTPSRSSNFADLRSIKTVINRLRLELLISSLATFMALNILMYSHYGKSFLQHTFFYHFTRTDHRHNFSVYNTLLYSSSAQPPTPDAHATLLSGLTAERLAFIPQILLSCVLLPLLPSTHYNLPTTLFAQTLAFVTFNKVCTSQYFLWYLVFLPLYLPHSSRLNSLSSSDTGTMALIRWIFGQAIWLAEGYRLEFHGASTFIPGLFGASILFFAVNCWLLGIVVEDGGILVREVLEPGKDWRGEKRKAAERRLNAAVAEQQRSRVRDEAPRADLVTDGHGMNAPLDNYLPMLQAMDAY</sequence>
<organism evidence="1 2">
    <name type="scientific">Neophaeococcomyces mojaviensis</name>
    <dbReference type="NCBI Taxonomy" id="3383035"/>
    <lineage>
        <taxon>Eukaryota</taxon>
        <taxon>Fungi</taxon>
        <taxon>Dikarya</taxon>
        <taxon>Ascomycota</taxon>
        <taxon>Pezizomycotina</taxon>
        <taxon>Eurotiomycetes</taxon>
        <taxon>Chaetothyriomycetidae</taxon>
        <taxon>Chaetothyriales</taxon>
        <taxon>Chaetothyriales incertae sedis</taxon>
        <taxon>Neophaeococcomyces</taxon>
    </lineage>
</organism>
<keyword evidence="1" id="KW-0328">Glycosyltransferase</keyword>
<name>A0ACC3A2M1_9EURO</name>
<comment type="caution">
    <text evidence="1">The sequence shown here is derived from an EMBL/GenBank/DDBJ whole genome shotgun (WGS) entry which is preliminary data.</text>
</comment>
<gene>
    <name evidence="1" type="primary">GPI14</name>
    <name evidence="1" type="ORF">H2198_006667</name>
</gene>